<organism evidence="1 2">
    <name type="scientific">Chaetomium tenue</name>
    <dbReference type="NCBI Taxonomy" id="1854479"/>
    <lineage>
        <taxon>Eukaryota</taxon>
        <taxon>Fungi</taxon>
        <taxon>Dikarya</taxon>
        <taxon>Ascomycota</taxon>
        <taxon>Pezizomycotina</taxon>
        <taxon>Sordariomycetes</taxon>
        <taxon>Sordariomycetidae</taxon>
        <taxon>Sordariales</taxon>
        <taxon>Chaetomiaceae</taxon>
        <taxon>Chaetomium</taxon>
    </lineage>
</organism>
<evidence type="ECO:0000313" key="1">
    <source>
        <dbReference type="EMBL" id="KAH6650389.1"/>
    </source>
</evidence>
<reference evidence="1 2" key="1">
    <citation type="journal article" date="2021" name="Nat. Commun.">
        <title>Genetic determinants of endophytism in the Arabidopsis root mycobiome.</title>
        <authorList>
            <person name="Mesny F."/>
            <person name="Miyauchi S."/>
            <person name="Thiergart T."/>
            <person name="Pickel B."/>
            <person name="Atanasova L."/>
            <person name="Karlsson M."/>
            <person name="Huettel B."/>
            <person name="Barry K.W."/>
            <person name="Haridas S."/>
            <person name="Chen C."/>
            <person name="Bauer D."/>
            <person name="Andreopoulos W."/>
            <person name="Pangilinan J."/>
            <person name="LaButti K."/>
            <person name="Riley R."/>
            <person name="Lipzen A."/>
            <person name="Clum A."/>
            <person name="Drula E."/>
            <person name="Henrissat B."/>
            <person name="Kohler A."/>
            <person name="Grigoriev I.V."/>
            <person name="Martin F.M."/>
            <person name="Hacquard S."/>
        </authorList>
    </citation>
    <scope>NUCLEOTIDE SEQUENCE [LARGE SCALE GENOMIC DNA]</scope>
    <source>
        <strain evidence="1 2">MPI-SDFR-AT-0079</strain>
    </source>
</reference>
<dbReference type="Proteomes" id="UP000724584">
    <property type="component" value="Unassembled WGS sequence"/>
</dbReference>
<sequence>MDDPFFLHVIYVTPLPPLSQLISTIELAQLLQTQPYRIKGFLVASFCHLCCLTVTGLWTMWFCWARRPGPIWVNWHR</sequence>
<comment type="caution">
    <text evidence="1">The sequence shown here is derived from an EMBL/GenBank/DDBJ whole genome shotgun (WGS) entry which is preliminary data.</text>
</comment>
<dbReference type="EMBL" id="JAGIZQ010000001">
    <property type="protein sequence ID" value="KAH6650389.1"/>
    <property type="molecule type" value="Genomic_DNA"/>
</dbReference>
<keyword evidence="2" id="KW-1185">Reference proteome</keyword>
<protein>
    <submittedName>
        <fullName evidence="1">Uncharacterized protein</fullName>
    </submittedName>
</protein>
<gene>
    <name evidence="1" type="ORF">F5144DRAFT_556037</name>
</gene>
<name>A0ACB7PMD4_9PEZI</name>
<accession>A0ACB7PMD4</accession>
<evidence type="ECO:0000313" key="2">
    <source>
        <dbReference type="Proteomes" id="UP000724584"/>
    </source>
</evidence>
<proteinExistence type="predicted"/>